<dbReference type="Proteomes" id="UP000517759">
    <property type="component" value="Unassembled WGS sequence"/>
</dbReference>
<name>A0A7W6AL13_9HYPH</name>
<dbReference type="AlphaFoldDB" id="A0A7W6AL13"/>
<comment type="caution">
    <text evidence="1">The sequence shown here is derived from an EMBL/GenBank/DDBJ whole genome shotgun (WGS) entry which is preliminary data.</text>
</comment>
<sequence>MNCDIRIFVEAARSRSRSLWRPASGPDIEIDFA</sequence>
<proteinExistence type="predicted"/>
<reference evidence="1 2" key="1">
    <citation type="submission" date="2020-08" db="EMBL/GenBank/DDBJ databases">
        <title>Genomic Encyclopedia of Type Strains, Phase IV (KMG-IV): sequencing the most valuable type-strain genomes for metagenomic binning, comparative biology and taxonomic classification.</title>
        <authorList>
            <person name="Goeker M."/>
        </authorList>
    </citation>
    <scope>NUCLEOTIDE SEQUENCE [LARGE SCALE GENOMIC DNA]</scope>
    <source>
        <strain evidence="1 2">DSM 24105</strain>
    </source>
</reference>
<organism evidence="1 2">
    <name type="scientific">Methylobacterium brachythecii</name>
    <dbReference type="NCBI Taxonomy" id="1176177"/>
    <lineage>
        <taxon>Bacteria</taxon>
        <taxon>Pseudomonadati</taxon>
        <taxon>Pseudomonadota</taxon>
        <taxon>Alphaproteobacteria</taxon>
        <taxon>Hyphomicrobiales</taxon>
        <taxon>Methylobacteriaceae</taxon>
        <taxon>Methylobacterium</taxon>
    </lineage>
</organism>
<dbReference type="EMBL" id="JACIDN010000007">
    <property type="protein sequence ID" value="MBB3904481.1"/>
    <property type="molecule type" value="Genomic_DNA"/>
</dbReference>
<protein>
    <submittedName>
        <fullName evidence="1">Uncharacterized protein</fullName>
    </submittedName>
</protein>
<accession>A0A7W6AL13</accession>
<feature type="non-terminal residue" evidence="1">
    <location>
        <position position="33"/>
    </location>
</feature>
<evidence type="ECO:0000313" key="2">
    <source>
        <dbReference type="Proteomes" id="UP000517759"/>
    </source>
</evidence>
<gene>
    <name evidence="1" type="ORF">GGR33_004000</name>
</gene>
<evidence type="ECO:0000313" key="1">
    <source>
        <dbReference type="EMBL" id="MBB3904481.1"/>
    </source>
</evidence>